<dbReference type="Proteomes" id="UP000885806">
    <property type="component" value="Unassembled WGS sequence"/>
</dbReference>
<dbReference type="AlphaFoldDB" id="A0A7V5U141"/>
<accession>A0A7V5U141</accession>
<proteinExistence type="predicted"/>
<name>A0A7V5U141_9PROT</name>
<protein>
    <recommendedName>
        <fullName evidence="2">Glycosyltransferase</fullName>
    </recommendedName>
</protein>
<organism evidence="1">
    <name type="scientific">Hellea balneolensis</name>
    <dbReference type="NCBI Taxonomy" id="287478"/>
    <lineage>
        <taxon>Bacteria</taxon>
        <taxon>Pseudomonadati</taxon>
        <taxon>Pseudomonadota</taxon>
        <taxon>Alphaproteobacteria</taxon>
        <taxon>Maricaulales</taxon>
        <taxon>Robiginitomaculaceae</taxon>
        <taxon>Hellea</taxon>
    </lineage>
</organism>
<evidence type="ECO:0000313" key="1">
    <source>
        <dbReference type="EMBL" id="HHI88801.1"/>
    </source>
</evidence>
<dbReference type="SUPFAM" id="SSF53448">
    <property type="entry name" value="Nucleotide-diphospho-sugar transferases"/>
    <property type="match status" value="1"/>
</dbReference>
<dbReference type="InterPro" id="IPR029044">
    <property type="entry name" value="Nucleotide-diphossugar_trans"/>
</dbReference>
<reference evidence="1" key="1">
    <citation type="journal article" date="2020" name="mSystems">
        <title>Genome- and Community-Level Interaction Insights into Carbon Utilization and Element Cycling Functions of Hydrothermarchaeota in Hydrothermal Sediment.</title>
        <authorList>
            <person name="Zhou Z."/>
            <person name="Liu Y."/>
            <person name="Xu W."/>
            <person name="Pan J."/>
            <person name="Luo Z.H."/>
            <person name="Li M."/>
        </authorList>
    </citation>
    <scope>NUCLEOTIDE SEQUENCE [LARGE SCALE GENOMIC DNA]</scope>
    <source>
        <strain evidence="1">HyVt-538</strain>
    </source>
</reference>
<evidence type="ECO:0008006" key="2">
    <source>
        <dbReference type="Google" id="ProtNLM"/>
    </source>
</evidence>
<dbReference type="EMBL" id="DROP01000168">
    <property type="protein sequence ID" value="HHI88801.1"/>
    <property type="molecule type" value="Genomic_DNA"/>
</dbReference>
<sequence length="236" mass="27910">MKWGTRYGPDYVNRLYAAIRRQTRRPTRLVCFTDDETGIDKAVQCAPIPQINLPPDLINLPWRKLVVWKYPLADLEGDVLFLDLDLVVTGNLDEMFDYEPGRFCVIENWTQKGQGIGNTSCFRFPVGRYTHIFERLQADPDSVLSKYRIEQVYISREIDDMVFWPRKWCVSFKHSLLPPWPLNFFQTPKLPPETRIVAFTGKPDPDEAARGHWPVKHWIKKTYKHVRPTPWIEEYW</sequence>
<gene>
    <name evidence="1" type="ORF">ENK01_02510</name>
</gene>
<comment type="caution">
    <text evidence="1">The sequence shown here is derived from an EMBL/GenBank/DDBJ whole genome shotgun (WGS) entry which is preliminary data.</text>
</comment>